<dbReference type="EC" id="2.3.1.-" evidence="2"/>
<proteinExistence type="predicted"/>
<sequence>MRIAQYSRADAQIWDDFINHCPMATFLHSRRFLSYHKNRFNDCSLLIFNNEKLCGVLPAAAEKRIVASHPGATYGGIVHNGRLSGKQMLAALSAVIAHYKDQKFQTLLYKAVPTYYHQRPYADDIYALHQKGARLLRCNLSSVIDLTDRGVVSTRRQRGKKKAIRANIRVDYGKSYAPAIWQLIEDNLLAQHNTVPAHTQTEILHLANLFSDNIIFYAGILKDSIVCGVVLFLSATVWHAQYIASNDEGRKIGALDFLFESLILQAQEKKIRYFSFGTSNIPSNGELNDGLHQFKQEFGAGSCAHLSHEISL</sequence>
<evidence type="ECO:0000313" key="2">
    <source>
        <dbReference type="EMBL" id="MDM5147807.1"/>
    </source>
</evidence>
<feature type="domain" description="BioF2-like acetyltransferase" evidence="1">
    <location>
        <begin position="177"/>
        <end position="280"/>
    </location>
</feature>
<evidence type="ECO:0000313" key="3">
    <source>
        <dbReference type="Proteomes" id="UP001168167"/>
    </source>
</evidence>
<dbReference type="Gene3D" id="3.40.630.30">
    <property type="match status" value="1"/>
</dbReference>
<protein>
    <submittedName>
        <fullName evidence="2">GNAT family N-acetyltransferase</fullName>
        <ecNumber evidence="2">2.3.1.-</ecNumber>
    </submittedName>
</protein>
<keyword evidence="3" id="KW-1185">Reference proteome</keyword>
<dbReference type="EMBL" id="JANQAO010000003">
    <property type="protein sequence ID" value="MDM5147807.1"/>
    <property type="molecule type" value="Genomic_DNA"/>
</dbReference>
<dbReference type="Proteomes" id="UP001168167">
    <property type="component" value="Unassembled WGS sequence"/>
</dbReference>
<evidence type="ECO:0000259" key="1">
    <source>
        <dbReference type="Pfam" id="PF13480"/>
    </source>
</evidence>
<reference evidence="2" key="1">
    <citation type="submission" date="2022-08" db="EMBL/GenBank/DDBJ databases">
        <authorList>
            <person name="Dzunkova M."/>
            <person name="La Clair J."/>
            <person name="Tyml T."/>
            <person name="Doud D."/>
            <person name="Schulz F."/>
            <person name="Piquer S."/>
            <person name="Porcel Sanchis D."/>
            <person name="Osborn A."/>
            <person name="Robinson D."/>
            <person name="Louie K.B."/>
            <person name="Bowen B.P."/>
            <person name="Bowers R."/>
            <person name="Lee J."/>
            <person name="Arnau Llombart V."/>
            <person name="Diaz Villanueva W."/>
            <person name="Gosliner T."/>
            <person name="Northen T."/>
            <person name="Cheng J.-F."/>
            <person name="Burkart M.D."/>
            <person name="Woyke T."/>
        </authorList>
    </citation>
    <scope>NUCLEOTIDE SEQUENCE</scope>
    <source>
        <strain evidence="2">Df01</strain>
    </source>
</reference>
<keyword evidence="2" id="KW-0012">Acyltransferase</keyword>
<gene>
    <name evidence="2" type="ORF">NQX30_05425</name>
</gene>
<keyword evidence="2" id="KW-0808">Transferase</keyword>
<accession>A0ABT7QM62</accession>
<dbReference type="InterPro" id="IPR016181">
    <property type="entry name" value="Acyl_CoA_acyltransferase"/>
</dbReference>
<reference evidence="2" key="2">
    <citation type="journal article" date="2023" name="Microbiome">
        <title>Synthase-selected sorting approach identifies a beta-lactone synthase in a nudibranch symbiotic bacterium.</title>
        <authorList>
            <person name="Dzunkova M."/>
            <person name="La Clair J.J."/>
            <person name="Tyml T."/>
            <person name="Doud D."/>
            <person name="Schulz F."/>
            <person name="Piquer-Esteban S."/>
            <person name="Porcel Sanchis D."/>
            <person name="Osborn A."/>
            <person name="Robinson D."/>
            <person name="Louie K.B."/>
            <person name="Bowen B.P."/>
            <person name="Bowers R.M."/>
            <person name="Lee J."/>
            <person name="Arnau V."/>
            <person name="Diaz-Villanueva W."/>
            <person name="Stepanauskas R."/>
            <person name="Gosliner T."/>
            <person name="Date S.V."/>
            <person name="Northen T.R."/>
            <person name="Cheng J.F."/>
            <person name="Burkart M.D."/>
            <person name="Woyke T."/>
        </authorList>
    </citation>
    <scope>NUCLEOTIDE SEQUENCE</scope>
    <source>
        <strain evidence="2">Df01</strain>
    </source>
</reference>
<organism evidence="2 3">
    <name type="scientific">Candidatus Doriopsillibacter californiensis</name>
    <dbReference type="NCBI Taxonomy" id="2970740"/>
    <lineage>
        <taxon>Bacteria</taxon>
        <taxon>Pseudomonadati</taxon>
        <taxon>Pseudomonadota</taxon>
        <taxon>Gammaproteobacteria</taxon>
        <taxon>Candidatus Tethybacterales</taxon>
        <taxon>Candidatus Persebacteraceae</taxon>
        <taxon>Candidatus Doriopsillibacter</taxon>
    </lineage>
</organism>
<dbReference type="GO" id="GO:0016746">
    <property type="term" value="F:acyltransferase activity"/>
    <property type="evidence" value="ECO:0007669"/>
    <property type="project" value="UniProtKB-KW"/>
</dbReference>
<dbReference type="SUPFAM" id="SSF55729">
    <property type="entry name" value="Acyl-CoA N-acyltransferases (Nat)"/>
    <property type="match status" value="1"/>
</dbReference>
<dbReference type="Pfam" id="PF13480">
    <property type="entry name" value="Acetyltransf_6"/>
    <property type="match status" value="1"/>
</dbReference>
<comment type="caution">
    <text evidence="2">The sequence shown here is derived from an EMBL/GenBank/DDBJ whole genome shotgun (WGS) entry which is preliminary data.</text>
</comment>
<dbReference type="InterPro" id="IPR038740">
    <property type="entry name" value="BioF2-like_GNAT_dom"/>
</dbReference>
<name>A0ABT7QM62_9GAMM</name>